<comment type="caution">
    <text evidence="1">The sequence shown here is derived from an EMBL/GenBank/DDBJ whole genome shotgun (WGS) entry which is preliminary data.</text>
</comment>
<evidence type="ECO:0000313" key="1">
    <source>
        <dbReference type="EMBL" id="MFC0250499.1"/>
    </source>
</evidence>
<gene>
    <name evidence="1" type="ORF">ACFFJK_01235</name>
</gene>
<accession>A0ABV6FB04</accession>
<dbReference type="Proteomes" id="UP001589773">
    <property type="component" value="Unassembled WGS sequence"/>
</dbReference>
<proteinExistence type="predicted"/>
<evidence type="ECO:0000313" key="2">
    <source>
        <dbReference type="Proteomes" id="UP001589773"/>
    </source>
</evidence>
<reference evidence="1 2" key="1">
    <citation type="submission" date="2024-09" db="EMBL/GenBank/DDBJ databases">
        <authorList>
            <person name="Sun Q."/>
            <person name="Mori K."/>
        </authorList>
    </citation>
    <scope>NUCLEOTIDE SEQUENCE [LARGE SCALE GENOMIC DNA]</scope>
    <source>
        <strain evidence="1 2">CCM 7792</strain>
    </source>
</reference>
<keyword evidence="2" id="KW-1185">Reference proteome</keyword>
<organism evidence="1 2">
    <name type="scientific">Massilia consociata</name>
    <dbReference type="NCBI Taxonomy" id="760117"/>
    <lineage>
        <taxon>Bacteria</taxon>
        <taxon>Pseudomonadati</taxon>
        <taxon>Pseudomonadota</taxon>
        <taxon>Betaproteobacteria</taxon>
        <taxon>Burkholderiales</taxon>
        <taxon>Oxalobacteraceae</taxon>
        <taxon>Telluria group</taxon>
        <taxon>Massilia</taxon>
    </lineage>
</organism>
<dbReference type="EMBL" id="JBHLWP010000001">
    <property type="protein sequence ID" value="MFC0250499.1"/>
    <property type="molecule type" value="Genomic_DNA"/>
</dbReference>
<sequence length="71" mass="8039">MMQPDAVFPRTDARRDFRQRDIVDLALALAPAYGTMSALEYLKSHCVDARVIARVLLEPGRRRSDRLAQPA</sequence>
<name>A0ABV6FB04_9BURK</name>
<protein>
    <submittedName>
        <fullName evidence="1">Uncharacterized protein</fullName>
    </submittedName>
</protein>
<dbReference type="RefSeq" id="WP_379677250.1">
    <property type="nucleotide sequence ID" value="NZ_JBHLWP010000001.1"/>
</dbReference>